<proteinExistence type="predicted"/>
<dbReference type="EMBL" id="GGEC01037567">
    <property type="protein sequence ID" value="MBX18051.1"/>
    <property type="molecule type" value="Transcribed_RNA"/>
</dbReference>
<organism evidence="1">
    <name type="scientific">Rhizophora mucronata</name>
    <name type="common">Asiatic mangrove</name>
    <dbReference type="NCBI Taxonomy" id="61149"/>
    <lineage>
        <taxon>Eukaryota</taxon>
        <taxon>Viridiplantae</taxon>
        <taxon>Streptophyta</taxon>
        <taxon>Embryophyta</taxon>
        <taxon>Tracheophyta</taxon>
        <taxon>Spermatophyta</taxon>
        <taxon>Magnoliopsida</taxon>
        <taxon>eudicotyledons</taxon>
        <taxon>Gunneridae</taxon>
        <taxon>Pentapetalae</taxon>
        <taxon>rosids</taxon>
        <taxon>fabids</taxon>
        <taxon>Malpighiales</taxon>
        <taxon>Rhizophoraceae</taxon>
        <taxon>Rhizophora</taxon>
    </lineage>
</organism>
<sequence length="103" mass="11643">MHNRAKTTKITKFTKDYSQRNEVQDDSNGVCRYSLSKNDTINYKEKKGETKLTRGNYEIGHWSDSVNNFGTVTLGTTAACPKDDSTMSTLFQIMVSCFAARML</sequence>
<name>A0A2P2LJ92_RHIMU</name>
<accession>A0A2P2LJ92</accession>
<evidence type="ECO:0000313" key="1">
    <source>
        <dbReference type="EMBL" id="MBX18044.1"/>
    </source>
</evidence>
<evidence type="ECO:0000313" key="2">
    <source>
        <dbReference type="EMBL" id="MBX18051.1"/>
    </source>
</evidence>
<protein>
    <submittedName>
        <fullName evidence="2">Uncharacterized protein MANES_05G158800</fullName>
    </submittedName>
</protein>
<dbReference type="AlphaFoldDB" id="A0A2P2LJ92"/>
<reference evidence="1" key="1">
    <citation type="submission" date="2018-02" db="EMBL/GenBank/DDBJ databases">
        <title>Rhizophora mucronata_Transcriptome.</title>
        <authorList>
            <person name="Meera S.P."/>
            <person name="Sreeshan A."/>
            <person name="Augustine A."/>
        </authorList>
    </citation>
    <scope>NUCLEOTIDE SEQUENCE</scope>
    <source>
        <tissue evidence="1">Leaf</tissue>
    </source>
</reference>
<dbReference type="EMBL" id="GGEC01037560">
    <property type="protein sequence ID" value="MBX18044.1"/>
    <property type="molecule type" value="Transcribed_RNA"/>
</dbReference>